<protein>
    <submittedName>
        <fullName evidence="4">META domain-containing protein</fullName>
    </submittedName>
</protein>
<evidence type="ECO:0000313" key="4">
    <source>
        <dbReference type="EMBL" id="TDC46549.1"/>
    </source>
</evidence>
<dbReference type="EMBL" id="SMKL01000095">
    <property type="protein sequence ID" value="TDC46549.1"/>
    <property type="molecule type" value="Genomic_DNA"/>
</dbReference>
<dbReference type="PROSITE" id="PS51257">
    <property type="entry name" value="PROKAR_LIPOPROTEIN"/>
    <property type="match status" value="1"/>
</dbReference>
<dbReference type="InterPro" id="IPR005184">
    <property type="entry name" value="DUF306_Meta_HslJ"/>
</dbReference>
<dbReference type="AlphaFoldDB" id="A0A4R4RCZ1"/>
<feature type="chain" id="PRO_5038720970" evidence="2">
    <location>
        <begin position="27"/>
        <end position="168"/>
    </location>
</feature>
<feature type="domain" description="DUF306" evidence="3">
    <location>
        <begin position="49"/>
        <end position="155"/>
    </location>
</feature>
<dbReference type="Gene3D" id="2.40.128.270">
    <property type="match status" value="1"/>
</dbReference>
<keyword evidence="2" id="KW-0732">Signal</keyword>
<dbReference type="PANTHER" id="PTHR35535">
    <property type="entry name" value="HEAT SHOCK PROTEIN HSLJ"/>
    <property type="match status" value="1"/>
</dbReference>
<dbReference type="PANTHER" id="PTHR35535:SF1">
    <property type="entry name" value="HEAT SHOCK PROTEIN HSLJ"/>
    <property type="match status" value="1"/>
</dbReference>
<reference evidence="4 5" key="1">
    <citation type="submission" date="2019-02" db="EMBL/GenBank/DDBJ databases">
        <title>Draft genome sequences of novel Actinobacteria.</title>
        <authorList>
            <person name="Sahin N."/>
            <person name="Ay H."/>
            <person name="Saygin H."/>
        </authorList>
    </citation>
    <scope>NUCLEOTIDE SEQUENCE [LARGE SCALE GENOMIC DNA]</scope>
    <source>
        <strain evidence="4 5">KC603</strain>
    </source>
</reference>
<comment type="caution">
    <text evidence="4">The sequence shown here is derived from an EMBL/GenBank/DDBJ whole genome shotgun (WGS) entry which is preliminary data.</text>
</comment>
<dbReference type="InterPro" id="IPR038670">
    <property type="entry name" value="HslJ-like_sf"/>
</dbReference>
<dbReference type="OrthoDB" id="4733425at2"/>
<dbReference type="Pfam" id="PF03724">
    <property type="entry name" value="META"/>
    <property type="match status" value="1"/>
</dbReference>
<accession>A0A4R4RCZ1</accession>
<proteinExistence type="predicted"/>
<dbReference type="InterPro" id="IPR053147">
    <property type="entry name" value="Hsp_HslJ-like"/>
</dbReference>
<dbReference type="Proteomes" id="UP000295621">
    <property type="component" value="Unassembled WGS sequence"/>
</dbReference>
<evidence type="ECO:0000259" key="3">
    <source>
        <dbReference type="Pfam" id="PF03724"/>
    </source>
</evidence>
<keyword evidence="5" id="KW-1185">Reference proteome</keyword>
<evidence type="ECO:0000256" key="2">
    <source>
        <dbReference type="SAM" id="SignalP"/>
    </source>
</evidence>
<sequence length="168" mass="16865">MDMRRLGTLAAVAGLALLAACGSDDAGDDTTAVPGDSSESEGSTEPAVPIVGSRWVLNEVTTAEATLERPADADAYFQIDENGDVTGSTGCNGFSGSAEVSDSSISFAPLISTRRGCSGELGQIDSSMLQVLNGDVTVEVAGDVLTVTNAEGDTLSLSASDAPSTDLG</sequence>
<dbReference type="RefSeq" id="WP_131988132.1">
    <property type="nucleotide sequence ID" value="NZ_SMKL01000095.1"/>
</dbReference>
<organism evidence="4 5">
    <name type="scientific">Jiangella ureilytica</name>
    <dbReference type="NCBI Taxonomy" id="2530374"/>
    <lineage>
        <taxon>Bacteria</taxon>
        <taxon>Bacillati</taxon>
        <taxon>Actinomycetota</taxon>
        <taxon>Actinomycetes</taxon>
        <taxon>Jiangellales</taxon>
        <taxon>Jiangellaceae</taxon>
        <taxon>Jiangella</taxon>
    </lineage>
</organism>
<feature type="region of interest" description="Disordered" evidence="1">
    <location>
        <begin position="25"/>
        <end position="47"/>
    </location>
</feature>
<evidence type="ECO:0000313" key="5">
    <source>
        <dbReference type="Proteomes" id="UP000295621"/>
    </source>
</evidence>
<name>A0A4R4RCZ1_9ACTN</name>
<evidence type="ECO:0000256" key="1">
    <source>
        <dbReference type="SAM" id="MobiDB-lite"/>
    </source>
</evidence>
<gene>
    <name evidence="4" type="ORF">E1212_26590</name>
</gene>
<feature type="signal peptide" evidence="2">
    <location>
        <begin position="1"/>
        <end position="26"/>
    </location>
</feature>